<dbReference type="EMBL" id="BEXD01003993">
    <property type="protein sequence ID" value="GBC05210.1"/>
    <property type="molecule type" value="Genomic_DNA"/>
</dbReference>
<evidence type="ECO:0000313" key="5">
    <source>
        <dbReference type="Proteomes" id="UP000247702"/>
    </source>
</evidence>
<dbReference type="Proteomes" id="UP000247702">
    <property type="component" value="Unassembled WGS sequence"/>
</dbReference>
<dbReference type="AlphaFoldDB" id="A0A2Z6S7I7"/>
<gene>
    <name evidence="4" type="ORF">RclHR1_00610022</name>
</gene>
<dbReference type="InterPro" id="IPR016093">
    <property type="entry name" value="MIR_motif"/>
</dbReference>
<evidence type="ECO:0000259" key="3">
    <source>
        <dbReference type="PROSITE" id="PS50919"/>
    </source>
</evidence>
<dbReference type="PROSITE" id="PS50919">
    <property type="entry name" value="MIR"/>
    <property type="match status" value="2"/>
</dbReference>
<keyword evidence="2" id="KW-0677">Repeat</keyword>
<sequence length="333" mass="38109">MKTMMKFSVREWAELISDPITMKEQDQRVFRHADLPPVTDKLSITLRLKIHKHFSDWTTVFHKGNEHFIRTPILLLTANKSSLHPRFTGNWDSNAGIWDFNDGLLLNEWYHIAYTLSDPEKRLDIYLDGEWIGYYSIQQVKPQKVVFNDAPLHIGRNSHHGFDGEISNVRYFNWRLSPEEVLDDFLAICNGEEIDLENDIWSVIGASGKNIKEGDSVSLNNIIGFKHQATGCYLHSHDTQHGKVTPISKQQQVTICPGGGNIDDDWLIRRYNPNISYDIGYLMNGDIIGLFHVRTNRPALYSHNALLGDGSQEVSCSGDGSECNNKWRIELIN</sequence>
<feature type="domain" description="MIR" evidence="3">
    <location>
        <begin position="279"/>
        <end position="332"/>
    </location>
</feature>
<organism evidence="4 5">
    <name type="scientific">Rhizophagus clarus</name>
    <dbReference type="NCBI Taxonomy" id="94130"/>
    <lineage>
        <taxon>Eukaryota</taxon>
        <taxon>Fungi</taxon>
        <taxon>Fungi incertae sedis</taxon>
        <taxon>Mucoromycota</taxon>
        <taxon>Glomeromycotina</taxon>
        <taxon>Glomeromycetes</taxon>
        <taxon>Glomerales</taxon>
        <taxon>Glomeraceae</taxon>
        <taxon>Rhizophagus</taxon>
    </lineage>
</organism>
<name>A0A2Z6S7I7_9GLOM</name>
<keyword evidence="1" id="KW-0732">Signal</keyword>
<dbReference type="PANTHER" id="PTHR46809:SF2">
    <property type="entry name" value="GH21273P"/>
    <property type="match status" value="1"/>
</dbReference>
<reference evidence="4 5" key="1">
    <citation type="submission" date="2017-11" db="EMBL/GenBank/DDBJ databases">
        <title>The genome of Rhizophagus clarus HR1 reveals common genetic basis of auxotrophy among arbuscular mycorrhizal fungi.</title>
        <authorList>
            <person name="Kobayashi Y."/>
        </authorList>
    </citation>
    <scope>NUCLEOTIDE SEQUENCE [LARGE SCALE GENOMIC DNA]</scope>
    <source>
        <strain evidence="4 5">HR1</strain>
    </source>
</reference>
<evidence type="ECO:0000256" key="1">
    <source>
        <dbReference type="ARBA" id="ARBA00022729"/>
    </source>
</evidence>
<evidence type="ECO:0000313" key="4">
    <source>
        <dbReference type="EMBL" id="GBC05210.1"/>
    </source>
</evidence>
<accession>A0A2Z6S7I7</accession>
<feature type="domain" description="MIR" evidence="3">
    <location>
        <begin position="214"/>
        <end position="271"/>
    </location>
</feature>
<dbReference type="InterPro" id="IPR036300">
    <property type="entry name" value="MIR_dom_sf"/>
</dbReference>
<proteinExistence type="predicted"/>
<dbReference type="SUPFAM" id="SSF82109">
    <property type="entry name" value="MIR domain"/>
    <property type="match status" value="1"/>
</dbReference>
<dbReference type="Gene3D" id="2.60.120.200">
    <property type="match status" value="1"/>
</dbReference>
<dbReference type="SUPFAM" id="SSF49899">
    <property type="entry name" value="Concanavalin A-like lectins/glucanases"/>
    <property type="match status" value="1"/>
</dbReference>
<dbReference type="Gene3D" id="2.80.10.50">
    <property type="match status" value="1"/>
</dbReference>
<keyword evidence="5" id="KW-1185">Reference proteome</keyword>
<dbReference type="Pfam" id="PF13385">
    <property type="entry name" value="Laminin_G_3"/>
    <property type="match status" value="1"/>
</dbReference>
<dbReference type="SMART" id="SM00472">
    <property type="entry name" value="MIR"/>
    <property type="match status" value="2"/>
</dbReference>
<comment type="caution">
    <text evidence="4">The sequence shown here is derived from an EMBL/GenBank/DDBJ whole genome shotgun (WGS) entry which is preliminary data.</text>
</comment>
<evidence type="ECO:0000256" key="2">
    <source>
        <dbReference type="ARBA" id="ARBA00022737"/>
    </source>
</evidence>
<dbReference type="PANTHER" id="PTHR46809">
    <property type="entry name" value="STROMAL CELL-DERIVED FACTOR 2-LIKE PROTEIN"/>
    <property type="match status" value="1"/>
</dbReference>
<dbReference type="InterPro" id="IPR013320">
    <property type="entry name" value="ConA-like_dom_sf"/>
</dbReference>
<protein>
    <recommendedName>
        <fullName evidence="3">MIR domain-containing protein</fullName>
    </recommendedName>
</protein>